<evidence type="ECO:0000256" key="1">
    <source>
        <dbReference type="SAM" id="MobiDB-lite"/>
    </source>
</evidence>
<dbReference type="STRING" id="106004.A0A1Y2E5E0"/>
<feature type="compositionally biased region" description="Low complexity" evidence="1">
    <location>
        <begin position="243"/>
        <end position="253"/>
    </location>
</feature>
<proteinExistence type="predicted"/>
<organism evidence="3 4">
    <name type="scientific">Leucosporidium creatinivorum</name>
    <dbReference type="NCBI Taxonomy" id="106004"/>
    <lineage>
        <taxon>Eukaryota</taxon>
        <taxon>Fungi</taxon>
        <taxon>Dikarya</taxon>
        <taxon>Basidiomycota</taxon>
        <taxon>Pucciniomycotina</taxon>
        <taxon>Microbotryomycetes</taxon>
        <taxon>Leucosporidiales</taxon>
        <taxon>Leucosporidium</taxon>
    </lineage>
</organism>
<dbReference type="Pfam" id="PF25534">
    <property type="entry name" value="DUF7918"/>
    <property type="match status" value="1"/>
</dbReference>
<accession>A0A1Y2E5E0</accession>
<feature type="region of interest" description="Disordered" evidence="1">
    <location>
        <begin position="243"/>
        <end position="598"/>
    </location>
</feature>
<name>A0A1Y2E5E0_9BASI</name>
<dbReference type="PANTHER" id="PTHR36223:SF1">
    <property type="entry name" value="TRANSCRIPTION ELONGATION FACTOR EAF N-TERMINAL DOMAIN-CONTAINING PROTEIN"/>
    <property type="match status" value="1"/>
</dbReference>
<comment type="caution">
    <text evidence="3">The sequence shown here is derived from an EMBL/GenBank/DDBJ whole genome shotgun (WGS) entry which is preliminary data.</text>
</comment>
<protein>
    <recommendedName>
        <fullName evidence="2">DUF7918 domain-containing protein</fullName>
    </recommendedName>
</protein>
<sequence length="611" mass="66801">MAKQGNGTQLSSGQFAASVLVHNEPLPVYQVEHDEEERRTICYIEAHGGGHFSVVHLNNGDKPGSEEDEDEATAWDVSTYLDGVKVGGVVYGIDSIIYNQPKGEARQQSLKGHQDSSTTYQPFIFAKLRLTDDSEKACTDSNRLNALGTIQVRVSRVKANSLKECTSEAYFGLNDIETYEKSNVEKKQLSYQTKLGPSLASVPESRITFERIDPVDKPYLTFEFRYRSKSLLQKLDILSHESSGLSSVSGDESATLKKETSPDLGVDTAPKDDKKPTLPPSLKTKWKPKLKPLNTKPNFNVEGEKDVKPNASKKKTAASKDKGKGNLMAQVIQLDSSEEEGKEPIASTSKPKPPPPTSVPKKQSTFKPLFPKSKPSTSSAPSDHIVHYISDSDDSSAPEEVPLPSISKPTLADPPAPRRKVSVADPAVHVKGQLGAKKGSTSKDKGKRPPSSSDEESEQEDEKPVRKLAPKKKKVKRDSPPPVTSPTSPKTRKTSNSTSTPIATSQFPATPEPKTKPQSKKRPLSPTDAEDLHHRIASLPSYKIHKKVKEVPEPESGAQKVDGEGEERKPKLAALTEKEGEKVDGDDGTLRIEKKPTGNEVDEFAMLKTEH</sequence>
<dbReference type="AlphaFoldDB" id="A0A1Y2E5E0"/>
<reference evidence="3 4" key="1">
    <citation type="submission" date="2016-07" db="EMBL/GenBank/DDBJ databases">
        <title>Pervasive Adenine N6-methylation of Active Genes in Fungi.</title>
        <authorList>
            <consortium name="DOE Joint Genome Institute"/>
            <person name="Mondo S.J."/>
            <person name="Dannebaum R.O."/>
            <person name="Kuo R.C."/>
            <person name="Labutti K."/>
            <person name="Haridas S."/>
            <person name="Kuo A."/>
            <person name="Salamov A."/>
            <person name="Ahrendt S.R."/>
            <person name="Lipzen A."/>
            <person name="Sullivan W."/>
            <person name="Andreopoulos W.B."/>
            <person name="Clum A."/>
            <person name="Lindquist E."/>
            <person name="Daum C."/>
            <person name="Ramamoorthy G.K."/>
            <person name="Gryganskyi A."/>
            <person name="Culley D."/>
            <person name="Magnuson J.K."/>
            <person name="James T.Y."/>
            <person name="O'Malley M.A."/>
            <person name="Stajich J.E."/>
            <person name="Spatafora J.W."/>
            <person name="Visel A."/>
            <person name="Grigoriev I.V."/>
        </authorList>
    </citation>
    <scope>NUCLEOTIDE SEQUENCE [LARGE SCALE GENOMIC DNA]</scope>
    <source>
        <strain evidence="3 4">62-1032</strain>
    </source>
</reference>
<evidence type="ECO:0000259" key="2">
    <source>
        <dbReference type="Pfam" id="PF25534"/>
    </source>
</evidence>
<dbReference type="InParanoid" id="A0A1Y2E5E0"/>
<keyword evidence="4" id="KW-1185">Reference proteome</keyword>
<evidence type="ECO:0000313" key="4">
    <source>
        <dbReference type="Proteomes" id="UP000193467"/>
    </source>
</evidence>
<evidence type="ECO:0000313" key="3">
    <source>
        <dbReference type="EMBL" id="ORY66657.1"/>
    </source>
</evidence>
<dbReference type="Proteomes" id="UP000193467">
    <property type="component" value="Unassembled WGS sequence"/>
</dbReference>
<dbReference type="InterPro" id="IPR057678">
    <property type="entry name" value="DUF7918"/>
</dbReference>
<feature type="domain" description="DUF7918" evidence="2">
    <location>
        <begin position="17"/>
        <end position="238"/>
    </location>
</feature>
<gene>
    <name evidence="3" type="ORF">BCR35DRAFT_315456</name>
</gene>
<dbReference type="OrthoDB" id="2538451at2759"/>
<feature type="compositionally biased region" description="Low complexity" evidence="1">
    <location>
        <begin position="485"/>
        <end position="501"/>
    </location>
</feature>
<dbReference type="PANTHER" id="PTHR36223">
    <property type="entry name" value="BETA-LACTAMASE-TYPE TRANSPEPTIDASE FOLD DOMAIN CONTAINING PROTEIN"/>
    <property type="match status" value="1"/>
</dbReference>
<dbReference type="EMBL" id="MCGR01000063">
    <property type="protein sequence ID" value="ORY66657.1"/>
    <property type="molecule type" value="Genomic_DNA"/>
</dbReference>
<feature type="compositionally biased region" description="Basic residues" evidence="1">
    <location>
        <begin position="466"/>
        <end position="476"/>
    </location>
</feature>
<feature type="compositionally biased region" description="Basic and acidic residues" evidence="1">
    <location>
        <begin position="561"/>
        <end position="597"/>
    </location>
</feature>
<feature type="compositionally biased region" description="Low complexity" evidence="1">
    <location>
        <begin position="359"/>
        <end position="382"/>
    </location>
</feature>